<dbReference type="PRINTS" id="PR00503">
    <property type="entry name" value="BROMODOMAIN"/>
</dbReference>
<feature type="domain" description="Bromo" evidence="3">
    <location>
        <begin position="31"/>
        <end position="103"/>
    </location>
</feature>
<dbReference type="InterPro" id="IPR001487">
    <property type="entry name" value="Bromodomain"/>
</dbReference>
<dbReference type="PANTHER" id="PTHR45926">
    <property type="entry name" value="OSJNBA0053K19.4 PROTEIN"/>
    <property type="match status" value="1"/>
</dbReference>
<dbReference type="InterPro" id="IPR036427">
    <property type="entry name" value="Bromodomain-like_sf"/>
</dbReference>
<dbReference type="SMART" id="SM00297">
    <property type="entry name" value="BROMO"/>
    <property type="match status" value="1"/>
</dbReference>
<reference evidence="4" key="1">
    <citation type="submission" date="2016-10" db="EMBL/GenBank/DDBJ databases">
        <authorList>
            <person name="Benchimol M."/>
            <person name="Almeida L.G."/>
            <person name="Vasconcelos A.T."/>
            <person name="Perreira-Neves A."/>
            <person name="Rosa I.A."/>
            <person name="Tasca T."/>
            <person name="Bogo M.R."/>
            <person name="de Souza W."/>
        </authorList>
    </citation>
    <scope>NUCLEOTIDE SEQUENCE [LARGE SCALE GENOMIC DNA]</scope>
    <source>
        <strain evidence="4">K</strain>
    </source>
</reference>
<dbReference type="PROSITE" id="PS50014">
    <property type="entry name" value="BROMODOMAIN_2"/>
    <property type="match status" value="1"/>
</dbReference>
<dbReference type="CDD" id="cd04369">
    <property type="entry name" value="Bromodomain"/>
    <property type="match status" value="1"/>
</dbReference>
<organism evidence="4 5">
    <name type="scientific">Tritrichomonas foetus</name>
    <dbReference type="NCBI Taxonomy" id="1144522"/>
    <lineage>
        <taxon>Eukaryota</taxon>
        <taxon>Metamonada</taxon>
        <taxon>Parabasalia</taxon>
        <taxon>Tritrichomonadida</taxon>
        <taxon>Tritrichomonadidae</taxon>
        <taxon>Tritrichomonas</taxon>
    </lineage>
</organism>
<evidence type="ECO:0000259" key="3">
    <source>
        <dbReference type="PROSITE" id="PS50014"/>
    </source>
</evidence>
<protein>
    <submittedName>
        <fullName evidence="4">Bromodomain containing protein</fullName>
    </submittedName>
</protein>
<dbReference type="OrthoDB" id="6017at2759"/>
<dbReference type="AlphaFoldDB" id="A0A1J4J5U5"/>
<accession>A0A1J4J5U5</accession>
<dbReference type="SUPFAM" id="SSF47370">
    <property type="entry name" value="Bromodomain"/>
    <property type="match status" value="1"/>
</dbReference>
<dbReference type="RefSeq" id="XP_068346656.1">
    <property type="nucleotide sequence ID" value="XM_068496199.1"/>
</dbReference>
<dbReference type="GeneID" id="94830903"/>
<sequence>MRPFNNSTRKIKIFMNTSEQSWCLEVMEKLMRYPCAKPFIDPVDDKEEGFENYYKKIKDPIDLGQIQAKLLTNEYTGFSEVKHDISIIVKNTERFWSRNDIRTAMAREMQERFLSIIKHKEMKDPKNWIVEILELQEKVERIVHDAPQAVKSHCKTMITALPLPVMTAAEIKKLVEASEQLKEKKDAQNMLQIILDVHPYMAITSKDMIVNIDSLENTALWLLHDYINKRFDDLGLEYPE</sequence>
<keyword evidence="5" id="KW-1185">Reference proteome</keyword>
<dbReference type="Gene3D" id="1.20.920.10">
    <property type="entry name" value="Bromodomain-like"/>
    <property type="match status" value="1"/>
</dbReference>
<comment type="caution">
    <text evidence="4">The sequence shown here is derived from an EMBL/GenBank/DDBJ whole genome shotgun (WGS) entry which is preliminary data.</text>
</comment>
<name>A0A1J4J5U5_9EUKA</name>
<dbReference type="VEuPathDB" id="TrichDB:TRFO_11725"/>
<evidence type="ECO:0000256" key="1">
    <source>
        <dbReference type="ARBA" id="ARBA00023117"/>
    </source>
</evidence>
<evidence type="ECO:0000313" key="4">
    <source>
        <dbReference type="EMBL" id="OHS93519.1"/>
    </source>
</evidence>
<evidence type="ECO:0000313" key="5">
    <source>
        <dbReference type="Proteomes" id="UP000179807"/>
    </source>
</evidence>
<evidence type="ECO:0000256" key="2">
    <source>
        <dbReference type="PROSITE-ProRule" id="PRU00035"/>
    </source>
</evidence>
<dbReference type="EMBL" id="MLAK01001393">
    <property type="protein sequence ID" value="OHS93519.1"/>
    <property type="molecule type" value="Genomic_DNA"/>
</dbReference>
<gene>
    <name evidence="4" type="ORF">TRFO_11725</name>
</gene>
<dbReference type="Proteomes" id="UP000179807">
    <property type="component" value="Unassembled WGS sequence"/>
</dbReference>
<dbReference type="Pfam" id="PF00439">
    <property type="entry name" value="Bromodomain"/>
    <property type="match status" value="1"/>
</dbReference>
<keyword evidence="1 2" id="KW-0103">Bromodomain</keyword>
<proteinExistence type="predicted"/>